<evidence type="ECO:0000313" key="2">
    <source>
        <dbReference type="EMBL" id="SDW26765.1"/>
    </source>
</evidence>
<dbReference type="AlphaFoldDB" id="A0A1H2S5L1"/>
<dbReference type="EMBL" id="FNNH01000006">
    <property type="protein sequence ID" value="SDW26765.1"/>
    <property type="molecule type" value="Genomic_DNA"/>
</dbReference>
<gene>
    <name evidence="2" type="ORF">SAMN05421882_100641</name>
</gene>
<accession>A0A1H2S5L1</accession>
<feature type="compositionally biased region" description="Low complexity" evidence="1">
    <location>
        <begin position="66"/>
        <end position="78"/>
    </location>
</feature>
<feature type="region of interest" description="Disordered" evidence="1">
    <location>
        <begin position="66"/>
        <end position="93"/>
    </location>
</feature>
<reference evidence="2 3" key="1">
    <citation type="submission" date="2016-10" db="EMBL/GenBank/DDBJ databases">
        <authorList>
            <person name="de Groot N.N."/>
        </authorList>
    </citation>
    <scope>NUCLEOTIDE SEQUENCE [LARGE SCALE GENOMIC DNA]</scope>
    <source>
        <strain evidence="2 3">Nm110</strain>
    </source>
</reference>
<proteinExistence type="predicted"/>
<protein>
    <submittedName>
        <fullName evidence="2">Uncharacterized protein</fullName>
    </submittedName>
</protein>
<evidence type="ECO:0000313" key="3">
    <source>
        <dbReference type="Proteomes" id="UP000183454"/>
    </source>
</evidence>
<sequence>MPISWQVKCPYLAFWLMIMNIGLKWSNAIIQRTGKLLLQNQTVNNHAALSLAPRPVDRVVYQPGCSSSSYKRISPYSRATPSSKKAVLESRSC</sequence>
<evidence type="ECO:0000256" key="1">
    <source>
        <dbReference type="SAM" id="MobiDB-lite"/>
    </source>
</evidence>
<dbReference type="Proteomes" id="UP000183454">
    <property type="component" value="Unassembled WGS sequence"/>
</dbReference>
<organism evidence="2 3">
    <name type="scientific">Nitrosomonas communis</name>
    <dbReference type="NCBI Taxonomy" id="44574"/>
    <lineage>
        <taxon>Bacteria</taxon>
        <taxon>Pseudomonadati</taxon>
        <taxon>Pseudomonadota</taxon>
        <taxon>Betaproteobacteria</taxon>
        <taxon>Nitrosomonadales</taxon>
        <taxon>Nitrosomonadaceae</taxon>
        <taxon>Nitrosomonas</taxon>
    </lineage>
</organism>
<name>A0A1H2S5L1_9PROT</name>